<sequence length="176" mass="18942">MTIAAIPPIGYSMTPGLNANGTDGPFTELEKVAVRSLDVRDYSDRLRVHSIHRHRSTTNEGSTGLDAPTYGCDYRRSGVPTSVGAANTPSVLEGKASVSTYRNGIVFYDPYATASHRGVVRVVGNVGNGDEKHSVAVLNTQDSQFSLAELWHLANVRRRKVPIDASVIVAINLPPI</sequence>
<dbReference type="KEGG" id="gtr:GLOTRDRAFT_95571"/>
<accession>S7RJA8</accession>
<evidence type="ECO:0000313" key="1">
    <source>
        <dbReference type="EMBL" id="EPQ52709.1"/>
    </source>
</evidence>
<dbReference type="AlphaFoldDB" id="S7RJA8"/>
<gene>
    <name evidence="1" type="ORF">GLOTRDRAFT_95571</name>
</gene>
<dbReference type="Proteomes" id="UP000030669">
    <property type="component" value="Unassembled WGS sequence"/>
</dbReference>
<name>S7RJA8_GLOTA</name>
<organism evidence="1 2">
    <name type="scientific">Gloeophyllum trabeum (strain ATCC 11539 / FP-39264 / Madison 617)</name>
    <name type="common">Brown rot fungus</name>
    <dbReference type="NCBI Taxonomy" id="670483"/>
    <lineage>
        <taxon>Eukaryota</taxon>
        <taxon>Fungi</taxon>
        <taxon>Dikarya</taxon>
        <taxon>Basidiomycota</taxon>
        <taxon>Agaricomycotina</taxon>
        <taxon>Agaricomycetes</taxon>
        <taxon>Gloeophyllales</taxon>
        <taxon>Gloeophyllaceae</taxon>
        <taxon>Gloeophyllum</taxon>
    </lineage>
</organism>
<protein>
    <submittedName>
        <fullName evidence="1">Uncharacterized protein</fullName>
    </submittedName>
</protein>
<keyword evidence="2" id="KW-1185">Reference proteome</keyword>
<dbReference type="RefSeq" id="XP_007868976.1">
    <property type="nucleotide sequence ID" value="XM_007870785.1"/>
</dbReference>
<dbReference type="HOGENOM" id="CLU_1525305_0_0_1"/>
<proteinExistence type="predicted"/>
<reference evidence="1 2" key="1">
    <citation type="journal article" date="2012" name="Science">
        <title>The Paleozoic origin of enzymatic lignin decomposition reconstructed from 31 fungal genomes.</title>
        <authorList>
            <person name="Floudas D."/>
            <person name="Binder M."/>
            <person name="Riley R."/>
            <person name="Barry K."/>
            <person name="Blanchette R.A."/>
            <person name="Henrissat B."/>
            <person name="Martinez A.T."/>
            <person name="Otillar R."/>
            <person name="Spatafora J.W."/>
            <person name="Yadav J.S."/>
            <person name="Aerts A."/>
            <person name="Benoit I."/>
            <person name="Boyd A."/>
            <person name="Carlson A."/>
            <person name="Copeland A."/>
            <person name="Coutinho P.M."/>
            <person name="de Vries R.P."/>
            <person name="Ferreira P."/>
            <person name="Findley K."/>
            <person name="Foster B."/>
            <person name="Gaskell J."/>
            <person name="Glotzer D."/>
            <person name="Gorecki P."/>
            <person name="Heitman J."/>
            <person name="Hesse C."/>
            <person name="Hori C."/>
            <person name="Igarashi K."/>
            <person name="Jurgens J.A."/>
            <person name="Kallen N."/>
            <person name="Kersten P."/>
            <person name="Kohler A."/>
            <person name="Kuees U."/>
            <person name="Kumar T.K.A."/>
            <person name="Kuo A."/>
            <person name="LaButti K."/>
            <person name="Larrondo L.F."/>
            <person name="Lindquist E."/>
            <person name="Ling A."/>
            <person name="Lombard V."/>
            <person name="Lucas S."/>
            <person name="Lundell T."/>
            <person name="Martin R."/>
            <person name="McLaughlin D.J."/>
            <person name="Morgenstern I."/>
            <person name="Morin E."/>
            <person name="Murat C."/>
            <person name="Nagy L.G."/>
            <person name="Nolan M."/>
            <person name="Ohm R.A."/>
            <person name="Patyshakuliyeva A."/>
            <person name="Rokas A."/>
            <person name="Ruiz-Duenas F.J."/>
            <person name="Sabat G."/>
            <person name="Salamov A."/>
            <person name="Samejima M."/>
            <person name="Schmutz J."/>
            <person name="Slot J.C."/>
            <person name="St John F."/>
            <person name="Stenlid J."/>
            <person name="Sun H."/>
            <person name="Sun S."/>
            <person name="Syed K."/>
            <person name="Tsang A."/>
            <person name="Wiebenga A."/>
            <person name="Young D."/>
            <person name="Pisabarro A."/>
            <person name="Eastwood D.C."/>
            <person name="Martin F."/>
            <person name="Cullen D."/>
            <person name="Grigoriev I.V."/>
            <person name="Hibbett D.S."/>
        </authorList>
    </citation>
    <scope>NUCLEOTIDE SEQUENCE [LARGE SCALE GENOMIC DNA]</scope>
    <source>
        <strain evidence="1 2">ATCC 11539</strain>
    </source>
</reference>
<dbReference type="EMBL" id="KB469307">
    <property type="protein sequence ID" value="EPQ52709.1"/>
    <property type="molecule type" value="Genomic_DNA"/>
</dbReference>
<dbReference type="GeneID" id="19309735"/>
<evidence type="ECO:0000313" key="2">
    <source>
        <dbReference type="Proteomes" id="UP000030669"/>
    </source>
</evidence>